<dbReference type="InterPro" id="IPR000182">
    <property type="entry name" value="GNAT_dom"/>
</dbReference>
<dbReference type="EMBL" id="CP023692">
    <property type="protein sequence ID" value="QEV45815.1"/>
    <property type="molecule type" value="Genomic_DNA"/>
</dbReference>
<dbReference type="GeneID" id="95615954"/>
<reference evidence="2 3" key="1">
    <citation type="submission" date="2017-09" db="EMBL/GenBank/DDBJ databases">
        <authorList>
            <person name="Lee N."/>
            <person name="Cho B.-K."/>
        </authorList>
    </citation>
    <scope>NUCLEOTIDE SEQUENCE [LARGE SCALE GENOMIC DNA]</scope>
    <source>
        <strain evidence="2 3">ATCC 27476</strain>
    </source>
</reference>
<proteinExistence type="predicted"/>
<dbReference type="GO" id="GO:0016747">
    <property type="term" value="F:acyltransferase activity, transferring groups other than amino-acyl groups"/>
    <property type="evidence" value="ECO:0007669"/>
    <property type="project" value="InterPro"/>
</dbReference>
<sequence length="77" mass="8797">MDEIVPRLEAAATPTAPALLLRRWRPSDAADLVEAYRDEALRRWARADVRDEASAARWVREQQEGWETGSRFAFAVV</sequence>
<dbReference type="InterPro" id="IPR016181">
    <property type="entry name" value="Acyl_CoA_acyltransferase"/>
</dbReference>
<evidence type="ECO:0000259" key="1">
    <source>
        <dbReference type="Pfam" id="PF13302"/>
    </source>
</evidence>
<organism evidence="2 3">
    <name type="scientific">Streptomyces vinaceus</name>
    <dbReference type="NCBI Taxonomy" id="1960"/>
    <lineage>
        <taxon>Bacteria</taxon>
        <taxon>Bacillati</taxon>
        <taxon>Actinomycetota</taxon>
        <taxon>Actinomycetes</taxon>
        <taxon>Kitasatosporales</taxon>
        <taxon>Streptomycetaceae</taxon>
        <taxon>Streptomyces</taxon>
    </lineage>
</organism>
<gene>
    <name evidence="2" type="ORF">CP980_12595</name>
</gene>
<accession>A0A5J6J5N6</accession>
<dbReference type="KEGG" id="svn:CP980_12595"/>
<feature type="domain" description="N-acetyltransferase" evidence="1">
    <location>
        <begin position="19"/>
        <end position="76"/>
    </location>
</feature>
<dbReference type="Pfam" id="PF13302">
    <property type="entry name" value="Acetyltransf_3"/>
    <property type="match status" value="1"/>
</dbReference>
<keyword evidence="3" id="KW-1185">Reference proteome</keyword>
<dbReference type="Proteomes" id="UP000325563">
    <property type="component" value="Chromosome"/>
</dbReference>
<dbReference type="Gene3D" id="3.40.630.30">
    <property type="match status" value="1"/>
</dbReference>
<protein>
    <recommendedName>
        <fullName evidence="1">N-acetyltransferase domain-containing protein</fullName>
    </recommendedName>
</protein>
<dbReference type="AlphaFoldDB" id="A0A5J6J5N6"/>
<evidence type="ECO:0000313" key="2">
    <source>
        <dbReference type="EMBL" id="QEV45815.1"/>
    </source>
</evidence>
<dbReference type="RefSeq" id="WP_150528187.1">
    <property type="nucleotide sequence ID" value="NZ_BNBW01000002.1"/>
</dbReference>
<evidence type="ECO:0000313" key="3">
    <source>
        <dbReference type="Proteomes" id="UP000325563"/>
    </source>
</evidence>
<dbReference type="SUPFAM" id="SSF55729">
    <property type="entry name" value="Acyl-CoA N-acyltransferases (Nat)"/>
    <property type="match status" value="1"/>
</dbReference>
<name>A0A5J6J5N6_STRVI</name>